<keyword evidence="1" id="KW-1133">Transmembrane helix</keyword>
<reference evidence="2" key="1">
    <citation type="journal article" date="2015" name="Nature">
        <title>Complex archaea that bridge the gap between prokaryotes and eukaryotes.</title>
        <authorList>
            <person name="Spang A."/>
            <person name="Saw J.H."/>
            <person name="Jorgensen S.L."/>
            <person name="Zaremba-Niedzwiedzka K."/>
            <person name="Martijn J."/>
            <person name="Lind A.E."/>
            <person name="van Eijk R."/>
            <person name="Schleper C."/>
            <person name="Guy L."/>
            <person name="Ettema T.J."/>
        </authorList>
    </citation>
    <scope>NUCLEOTIDE SEQUENCE</scope>
</reference>
<organism evidence="2">
    <name type="scientific">marine sediment metagenome</name>
    <dbReference type="NCBI Taxonomy" id="412755"/>
    <lineage>
        <taxon>unclassified sequences</taxon>
        <taxon>metagenomes</taxon>
        <taxon>ecological metagenomes</taxon>
    </lineage>
</organism>
<keyword evidence="1" id="KW-0812">Transmembrane</keyword>
<evidence type="ECO:0000313" key="2">
    <source>
        <dbReference type="EMBL" id="KKN36753.1"/>
    </source>
</evidence>
<evidence type="ECO:0000256" key="1">
    <source>
        <dbReference type="SAM" id="Phobius"/>
    </source>
</evidence>
<dbReference type="EMBL" id="LAZR01001945">
    <property type="protein sequence ID" value="KKN36753.1"/>
    <property type="molecule type" value="Genomic_DNA"/>
</dbReference>
<protein>
    <submittedName>
        <fullName evidence="2">Uncharacterized protein</fullName>
    </submittedName>
</protein>
<comment type="caution">
    <text evidence="2">The sequence shown here is derived from an EMBL/GenBank/DDBJ whole genome shotgun (WGS) entry which is preliminary data.</text>
</comment>
<name>A0A0F9T5D9_9ZZZZ</name>
<gene>
    <name evidence="2" type="ORF">LCGC14_0770590</name>
</gene>
<feature type="transmembrane region" description="Helical" evidence="1">
    <location>
        <begin position="6"/>
        <end position="24"/>
    </location>
</feature>
<keyword evidence="1" id="KW-0472">Membrane</keyword>
<sequence>MEIYNYNMGIMGIINIPYCFYNYYMGLKMTGMRIDIKSGEYYDYFKIMRVEILEHYIVKIKGNFSKGTKSKIAQIHYNSIRNIKELNRFLKKEMKEFHADGACPYCDSLNVFKVGTVVYNMRLNEPKEKYKYNTYALGGYHCKSCKRVNHELKPVDLVIYYK</sequence>
<proteinExistence type="predicted"/>
<dbReference type="AlphaFoldDB" id="A0A0F9T5D9"/>
<accession>A0A0F9T5D9</accession>